<dbReference type="PANTHER" id="PTHR45772">
    <property type="entry name" value="CONSERVED COMPONENT OF ABC TRANSPORTER FOR NATURAL AMINO ACIDS-RELATED"/>
    <property type="match status" value="1"/>
</dbReference>
<evidence type="ECO:0000256" key="1">
    <source>
        <dbReference type="ARBA" id="ARBA00022448"/>
    </source>
</evidence>
<dbReference type="InterPro" id="IPR003439">
    <property type="entry name" value="ABC_transporter-like_ATP-bd"/>
</dbReference>
<dbReference type="OrthoDB" id="9805514at2"/>
<feature type="domain" description="ABC transporter" evidence="4">
    <location>
        <begin position="9"/>
        <end position="257"/>
    </location>
</feature>
<dbReference type="Pfam" id="PF00005">
    <property type="entry name" value="ABC_tran"/>
    <property type="match status" value="1"/>
</dbReference>
<sequence>MTAAGQPLLQAEHLRLTFGGITAISDVSFEVQQGEFFAVIGPNGAGKTSLLNVLNGVYRPSSGSVTFQGGSLLGRKPAQIAALGIARTFQNLALFEEMTVLDNVVLGRHHLMKAGLVSGALWFGRARREEQEARRDCLPLLELMGLDEISGEVVHDLPYGVKKRIELARALAMQPTLLLLDEPVAGMNSQETNELARWVLAAKQELDLTVVMIEHDMALVTKVADRVLVLDFGEVICCDTPDVAVSDPRVIRAYLGGSGDALVDRATAGLHTPTADAGPDSGART</sequence>
<accession>A0A323V8M0</accession>
<evidence type="ECO:0000313" key="8">
    <source>
        <dbReference type="Proteomes" id="UP000580718"/>
    </source>
</evidence>
<gene>
    <name evidence="6" type="ORF">DMO24_12155</name>
    <name evidence="5" type="ORF">FHX36_000554</name>
</gene>
<dbReference type="CDD" id="cd03219">
    <property type="entry name" value="ABC_Mj1267_LivG_branched"/>
    <property type="match status" value="1"/>
</dbReference>
<dbReference type="Gene3D" id="3.40.50.300">
    <property type="entry name" value="P-loop containing nucleotide triphosphate hydrolases"/>
    <property type="match status" value="1"/>
</dbReference>
<keyword evidence="1" id="KW-0813">Transport</keyword>
<dbReference type="GO" id="GO:0005524">
    <property type="term" value="F:ATP binding"/>
    <property type="evidence" value="ECO:0007669"/>
    <property type="project" value="UniProtKB-KW"/>
</dbReference>
<evidence type="ECO:0000313" key="7">
    <source>
        <dbReference type="Proteomes" id="UP000247602"/>
    </source>
</evidence>
<dbReference type="InterPro" id="IPR051120">
    <property type="entry name" value="ABC_AA/LPS_Transport"/>
</dbReference>
<comment type="caution">
    <text evidence="6">The sequence shown here is derived from an EMBL/GenBank/DDBJ whole genome shotgun (WGS) entry which is preliminary data.</text>
</comment>
<dbReference type="EMBL" id="QKNV01000117">
    <property type="protein sequence ID" value="PZA21074.1"/>
    <property type="molecule type" value="Genomic_DNA"/>
</dbReference>
<dbReference type="SUPFAM" id="SSF52540">
    <property type="entry name" value="P-loop containing nucleoside triphosphate hydrolases"/>
    <property type="match status" value="1"/>
</dbReference>
<dbReference type="Pfam" id="PF12399">
    <property type="entry name" value="BCA_ABC_TP_C"/>
    <property type="match status" value="1"/>
</dbReference>
<reference evidence="5 8" key="2">
    <citation type="submission" date="2020-08" db="EMBL/GenBank/DDBJ databases">
        <title>Sequencing the genomes of 1000 actinobacteria strains.</title>
        <authorList>
            <person name="Klenk H.-P."/>
        </authorList>
    </citation>
    <scope>NUCLEOTIDE SEQUENCE [LARGE SCALE GENOMIC DNA]</scope>
    <source>
        <strain evidence="5 8">DSM 16678</strain>
    </source>
</reference>
<dbReference type="AlphaFoldDB" id="A0A323V8M0"/>
<dbReference type="GO" id="GO:0016887">
    <property type="term" value="F:ATP hydrolysis activity"/>
    <property type="evidence" value="ECO:0007669"/>
    <property type="project" value="InterPro"/>
</dbReference>
<dbReference type="PROSITE" id="PS50893">
    <property type="entry name" value="ABC_TRANSPORTER_2"/>
    <property type="match status" value="1"/>
</dbReference>
<dbReference type="SMART" id="SM00382">
    <property type="entry name" value="AAA"/>
    <property type="match status" value="1"/>
</dbReference>
<keyword evidence="7" id="KW-1185">Reference proteome</keyword>
<evidence type="ECO:0000259" key="4">
    <source>
        <dbReference type="PROSITE" id="PS50893"/>
    </source>
</evidence>
<proteinExistence type="predicted"/>
<keyword evidence="2" id="KW-0547">Nucleotide-binding</keyword>
<dbReference type="EMBL" id="JACIBU010000001">
    <property type="protein sequence ID" value="MBB3674819.1"/>
    <property type="molecule type" value="Genomic_DNA"/>
</dbReference>
<dbReference type="GO" id="GO:0005886">
    <property type="term" value="C:plasma membrane"/>
    <property type="evidence" value="ECO:0007669"/>
    <property type="project" value="TreeGrafter"/>
</dbReference>
<dbReference type="FunFam" id="3.40.50.300:FF:000421">
    <property type="entry name" value="Branched-chain amino acid ABC transporter ATP-binding protein"/>
    <property type="match status" value="1"/>
</dbReference>
<dbReference type="InterPro" id="IPR003593">
    <property type="entry name" value="AAA+_ATPase"/>
</dbReference>
<dbReference type="Proteomes" id="UP000247602">
    <property type="component" value="Unassembled WGS sequence"/>
</dbReference>
<dbReference type="InterPro" id="IPR027417">
    <property type="entry name" value="P-loop_NTPase"/>
</dbReference>
<protein>
    <submittedName>
        <fullName evidence="6">ABC transporter ATP-binding protein</fullName>
    </submittedName>
    <submittedName>
        <fullName evidence="5">Branched-chain amino acid transport system ATP-binding protein</fullName>
    </submittedName>
</protein>
<evidence type="ECO:0000313" key="5">
    <source>
        <dbReference type="EMBL" id="MBB3674819.1"/>
    </source>
</evidence>
<dbReference type="RefSeq" id="WP_110552529.1">
    <property type="nucleotide sequence ID" value="NZ_JACIBU010000001.1"/>
</dbReference>
<organism evidence="6 7">
    <name type="scientific">Modestobacter versicolor</name>
    <dbReference type="NCBI Taxonomy" id="429133"/>
    <lineage>
        <taxon>Bacteria</taxon>
        <taxon>Bacillati</taxon>
        <taxon>Actinomycetota</taxon>
        <taxon>Actinomycetes</taxon>
        <taxon>Geodermatophilales</taxon>
        <taxon>Geodermatophilaceae</taxon>
        <taxon>Modestobacter</taxon>
    </lineage>
</organism>
<evidence type="ECO:0000256" key="2">
    <source>
        <dbReference type="ARBA" id="ARBA00022741"/>
    </source>
</evidence>
<evidence type="ECO:0000313" key="6">
    <source>
        <dbReference type="EMBL" id="PZA21074.1"/>
    </source>
</evidence>
<name>A0A323V8M0_9ACTN</name>
<evidence type="ECO:0000256" key="3">
    <source>
        <dbReference type="ARBA" id="ARBA00022840"/>
    </source>
</evidence>
<dbReference type="Proteomes" id="UP000580718">
    <property type="component" value="Unassembled WGS sequence"/>
</dbReference>
<dbReference type="InterPro" id="IPR032823">
    <property type="entry name" value="BCA_ABC_TP_C"/>
</dbReference>
<reference evidence="6 7" key="1">
    <citation type="submission" date="2018-06" db="EMBL/GenBank/DDBJ databases">
        <title>Draft genome sequence of Modestobacter versicolor CP153-2.</title>
        <authorList>
            <person name="Gundlapally S.R."/>
        </authorList>
    </citation>
    <scope>NUCLEOTIDE SEQUENCE [LARGE SCALE GENOMIC DNA]</scope>
    <source>
        <strain evidence="6 7">CP153-2</strain>
    </source>
</reference>
<keyword evidence="3 6" id="KW-0067">ATP-binding</keyword>
<dbReference type="PANTHER" id="PTHR45772:SF1">
    <property type="entry name" value="ABC TRANSPORTER ATP-BINDING PROTEIN"/>
    <property type="match status" value="1"/>
</dbReference>